<evidence type="ECO:0000256" key="1">
    <source>
        <dbReference type="SAM" id="Phobius"/>
    </source>
</evidence>
<sequence length="553" mass="60854">MKQYQKYLSLLLVLVAFNSNALQCGAGQVEVEGVCVSSCKILEGTGKNLTWDAYIWGDNPRSYCIGDRSTGAACKMSASAVSISVEGGKWTNKFVYTGSTCNFDEINRYSGDTPEPFPFENDVNHNGVDDKFEDWDGDGLANHEDPNPYKNDIQIVDTDGNGLPDSIDDYYDRLTNQEPIQSCNDGDEDCVNYKSIMRNLNANNKTLSSAIRDLSLRTVRRTDFVTSIGGLVSETNKNNGYFRSQLEALAQAQGNTQSSISDQLNRTEQFLANRTNDTSFTLIKKVDDVQASVNHLTNIARGTDSKVNDLINASSRDQHYFERAENANTDILSGISAILDDRYSGRSTLTSTQEDQLKKAANKAYYNNKLLKELPDTLSDKLNPKFNAISEQIAAISGGSSTVDLSSVESGIQSLSDKIDALDGSDMSGVESKLTDLINGVTNNNNFVEPSYGFDGEGFIVTQNQIAEVQNEVLEIKQEMTDEFEKFKALFSIDTSSFNNGTYKEHTLNLNVNHAERSFKSGVLSALLENATIISAVVMFLFVLSGIRMLGKD</sequence>
<keyword evidence="4" id="KW-1185">Reference proteome</keyword>
<keyword evidence="1" id="KW-1133">Transmembrane helix</keyword>
<comment type="caution">
    <text evidence="3">The sequence shown here is derived from an EMBL/GenBank/DDBJ whole genome shotgun (WGS) entry which is preliminary data.</text>
</comment>
<organism evidence="3 4">
    <name type="scientific">Vibrio crassostreae</name>
    <dbReference type="NCBI Taxonomy" id="246167"/>
    <lineage>
        <taxon>Bacteria</taxon>
        <taxon>Pseudomonadati</taxon>
        <taxon>Pseudomonadota</taxon>
        <taxon>Gammaproteobacteria</taxon>
        <taxon>Vibrionales</taxon>
        <taxon>Vibrionaceae</taxon>
        <taxon>Vibrio</taxon>
    </lineage>
</organism>
<gene>
    <name evidence="3" type="ORF">VCR4J5_640007</name>
</gene>
<protein>
    <submittedName>
        <fullName evidence="3">Uncharacterized protein</fullName>
    </submittedName>
</protein>
<proteinExistence type="predicted"/>
<feature type="chain" id="PRO_5045400125" evidence="2">
    <location>
        <begin position="22"/>
        <end position="553"/>
    </location>
</feature>
<feature type="signal peptide" evidence="2">
    <location>
        <begin position="1"/>
        <end position="21"/>
    </location>
</feature>
<keyword evidence="1" id="KW-0472">Membrane</keyword>
<feature type="transmembrane region" description="Helical" evidence="1">
    <location>
        <begin position="523"/>
        <end position="544"/>
    </location>
</feature>
<dbReference type="Proteomes" id="UP000049077">
    <property type="component" value="Unassembled WGS sequence"/>
</dbReference>
<evidence type="ECO:0000313" key="3">
    <source>
        <dbReference type="EMBL" id="CDT47235.1"/>
    </source>
</evidence>
<evidence type="ECO:0000313" key="4">
    <source>
        <dbReference type="Proteomes" id="UP000049077"/>
    </source>
</evidence>
<keyword evidence="2" id="KW-0732">Signal</keyword>
<dbReference type="RefSeq" id="WP_048659344.1">
    <property type="nucleotide sequence ID" value="NZ_CAWMAN010000051.1"/>
</dbReference>
<reference evidence="3 4" key="1">
    <citation type="submission" date="2014-06" db="EMBL/GenBank/DDBJ databases">
        <authorList>
            <person name="Le Roux F."/>
        </authorList>
    </citation>
    <scope>NUCLEOTIDE SEQUENCE [LARGE SCALE GENOMIC DNA]</scope>
    <source>
        <strain evidence="3 4">J5-4</strain>
    </source>
</reference>
<name>A0ABP1WWS9_9VIBR</name>
<evidence type="ECO:0000256" key="2">
    <source>
        <dbReference type="SAM" id="SignalP"/>
    </source>
</evidence>
<dbReference type="EMBL" id="CCJX01000151">
    <property type="protein sequence ID" value="CDT47235.1"/>
    <property type="molecule type" value="Genomic_DNA"/>
</dbReference>
<keyword evidence="1" id="KW-0812">Transmembrane</keyword>
<accession>A0ABP1WWS9</accession>